<dbReference type="EMBL" id="JACHVB010000012">
    <property type="protein sequence ID" value="MBC2593133.1"/>
    <property type="molecule type" value="Genomic_DNA"/>
</dbReference>
<dbReference type="GO" id="GO:0043137">
    <property type="term" value="P:DNA replication, removal of RNA primer"/>
    <property type="evidence" value="ECO:0007669"/>
    <property type="project" value="TreeGrafter"/>
</dbReference>
<gene>
    <name evidence="15" type="ORF">H5P28_02555</name>
</gene>
<comment type="catalytic activity">
    <reaction evidence="1 12 13">
        <text>Endonucleolytic cleavage to 5'-phosphomonoester.</text>
        <dbReference type="EC" id="3.1.26.4"/>
    </reaction>
</comment>
<evidence type="ECO:0000256" key="7">
    <source>
        <dbReference type="ARBA" id="ARBA00022722"/>
    </source>
</evidence>
<evidence type="ECO:0000256" key="2">
    <source>
        <dbReference type="ARBA" id="ARBA00001946"/>
    </source>
</evidence>
<keyword evidence="7 12" id="KW-0540">Nuclease</keyword>
<dbReference type="Gene3D" id="3.30.310.10">
    <property type="entry name" value="TATA-Binding Protein"/>
    <property type="match status" value="1"/>
</dbReference>
<comment type="subcellular location">
    <subcellularLocation>
        <location evidence="4">Cytoplasm</location>
    </subcellularLocation>
</comment>
<keyword evidence="10 12" id="KW-0378">Hydrolase</keyword>
<dbReference type="InterPro" id="IPR004641">
    <property type="entry name" value="RNase_HIII"/>
</dbReference>
<evidence type="ECO:0000256" key="13">
    <source>
        <dbReference type="RuleBase" id="RU003515"/>
    </source>
</evidence>
<keyword evidence="11" id="KW-0460">Magnesium</keyword>
<proteinExistence type="inferred from homology"/>
<dbReference type="NCBIfam" id="TIGR00716">
    <property type="entry name" value="rnhC"/>
    <property type="match status" value="1"/>
</dbReference>
<dbReference type="InterPro" id="IPR036397">
    <property type="entry name" value="RNaseH_sf"/>
</dbReference>
<dbReference type="SUPFAM" id="SSF53098">
    <property type="entry name" value="Ribonuclease H-like"/>
    <property type="match status" value="1"/>
</dbReference>
<evidence type="ECO:0000259" key="14">
    <source>
        <dbReference type="PROSITE" id="PS51975"/>
    </source>
</evidence>
<evidence type="ECO:0000256" key="3">
    <source>
        <dbReference type="ARBA" id="ARBA00004065"/>
    </source>
</evidence>
<dbReference type="RefSeq" id="WP_185674128.1">
    <property type="nucleotide sequence ID" value="NZ_JACHVB010000012.1"/>
</dbReference>
<evidence type="ECO:0000256" key="1">
    <source>
        <dbReference type="ARBA" id="ARBA00000077"/>
    </source>
</evidence>
<name>A0A842H9D9_9BACT</name>
<evidence type="ECO:0000256" key="10">
    <source>
        <dbReference type="ARBA" id="ARBA00022801"/>
    </source>
</evidence>
<evidence type="ECO:0000256" key="4">
    <source>
        <dbReference type="ARBA" id="ARBA00004496"/>
    </source>
</evidence>
<evidence type="ECO:0000256" key="12">
    <source>
        <dbReference type="PROSITE-ProRule" id="PRU01319"/>
    </source>
</evidence>
<sequence>MAKTDEDAPKKKTLYTLKLTDGQMDQVKDWCDRHLWSFYEVDYARFAFKGDGVNLVGYTSGKLVVQGKKTEDWVTYVLEGEITHDPKFGYDEVLNPEWFETHAGLDESGKGDLFGPLVSACVIADKPMIEKWREAGLQDSKKITSDAAILRLEKLIRQTKGVVVESTWAGMGRYNELYKKFGSNLNKLLAWMHAKSAENALAKRHVPWGLLDQFSKQPLVQRQLKVPDFELRMRTKAESDPVVAAASVIARAEYVRQMDKLSEEAGFKLGKGASAAVKKQGKQLVEKFGPESLGNFAKLHFRTAYEVLGLPVPEKQPWHRY</sequence>
<evidence type="ECO:0000256" key="8">
    <source>
        <dbReference type="ARBA" id="ARBA00022723"/>
    </source>
</evidence>
<evidence type="ECO:0000256" key="9">
    <source>
        <dbReference type="ARBA" id="ARBA00022759"/>
    </source>
</evidence>
<dbReference type="GO" id="GO:0005737">
    <property type="term" value="C:cytoplasm"/>
    <property type="evidence" value="ECO:0007669"/>
    <property type="project" value="UniProtKB-SubCell"/>
</dbReference>
<feature type="binding site" evidence="12">
    <location>
        <position position="212"/>
    </location>
    <ligand>
        <name>a divalent metal cation</name>
        <dbReference type="ChEBI" id="CHEBI:60240"/>
    </ligand>
</feature>
<reference evidence="15 16" key="1">
    <citation type="submission" date="2020-07" db="EMBL/GenBank/DDBJ databases">
        <authorList>
            <person name="Feng X."/>
        </authorList>
    </citation>
    <scope>NUCLEOTIDE SEQUENCE [LARGE SCALE GENOMIC DNA]</scope>
    <source>
        <strain evidence="15 16">JCM31066</strain>
    </source>
</reference>
<comment type="function">
    <text evidence="3 13">Endonuclease that specifically degrades the RNA of RNA-DNA hybrids.</text>
</comment>
<evidence type="ECO:0000256" key="11">
    <source>
        <dbReference type="ARBA" id="ARBA00022842"/>
    </source>
</evidence>
<comment type="caution">
    <text evidence="15">The sequence shown here is derived from an EMBL/GenBank/DDBJ whole genome shotgun (WGS) entry which is preliminary data.</text>
</comment>
<feature type="binding site" evidence="12">
    <location>
        <position position="106"/>
    </location>
    <ligand>
        <name>a divalent metal cation</name>
        <dbReference type="ChEBI" id="CHEBI:60240"/>
    </ligand>
</feature>
<evidence type="ECO:0000256" key="6">
    <source>
        <dbReference type="ARBA" id="ARBA00022490"/>
    </source>
</evidence>
<protein>
    <recommendedName>
        <fullName evidence="13">Ribonuclease</fullName>
        <ecNumber evidence="13">3.1.26.4</ecNumber>
    </recommendedName>
</protein>
<dbReference type="PANTHER" id="PTHR10954:SF23">
    <property type="entry name" value="RIBONUCLEASE"/>
    <property type="match status" value="1"/>
</dbReference>
<comment type="cofactor">
    <cofactor evidence="2">
        <name>Mg(2+)</name>
        <dbReference type="ChEBI" id="CHEBI:18420"/>
    </cofactor>
</comment>
<dbReference type="GO" id="GO:0006298">
    <property type="term" value="P:mismatch repair"/>
    <property type="evidence" value="ECO:0007669"/>
    <property type="project" value="TreeGrafter"/>
</dbReference>
<feature type="binding site" evidence="12">
    <location>
        <position position="107"/>
    </location>
    <ligand>
        <name>a divalent metal cation</name>
        <dbReference type="ChEBI" id="CHEBI:60240"/>
    </ligand>
</feature>
<dbReference type="InterPro" id="IPR001352">
    <property type="entry name" value="RNase_HII/HIII"/>
</dbReference>
<evidence type="ECO:0000313" key="15">
    <source>
        <dbReference type="EMBL" id="MBC2593133.1"/>
    </source>
</evidence>
<dbReference type="Proteomes" id="UP000546464">
    <property type="component" value="Unassembled WGS sequence"/>
</dbReference>
<comment type="similarity">
    <text evidence="5">Belongs to the RNase HII family. RnhC subfamily.</text>
</comment>
<dbReference type="CDD" id="cd06590">
    <property type="entry name" value="RNase_HII_bacteria_HIII_like"/>
    <property type="match status" value="1"/>
</dbReference>
<keyword evidence="6" id="KW-0963">Cytoplasm</keyword>
<dbReference type="InterPro" id="IPR012295">
    <property type="entry name" value="TBP_dom_sf"/>
</dbReference>
<dbReference type="Gene3D" id="3.30.420.10">
    <property type="entry name" value="Ribonuclease H-like superfamily/Ribonuclease H"/>
    <property type="match status" value="1"/>
</dbReference>
<keyword evidence="8 12" id="KW-0479">Metal-binding</keyword>
<keyword evidence="16" id="KW-1185">Reference proteome</keyword>
<accession>A0A842H9D9</accession>
<dbReference type="PROSITE" id="PS51975">
    <property type="entry name" value="RNASE_H_2"/>
    <property type="match status" value="1"/>
</dbReference>
<dbReference type="GO" id="GO:0032299">
    <property type="term" value="C:ribonuclease H2 complex"/>
    <property type="evidence" value="ECO:0007669"/>
    <property type="project" value="TreeGrafter"/>
</dbReference>
<feature type="domain" description="RNase H type-2" evidence="14">
    <location>
        <begin position="100"/>
        <end position="313"/>
    </location>
</feature>
<evidence type="ECO:0000256" key="5">
    <source>
        <dbReference type="ARBA" id="ARBA00008378"/>
    </source>
</evidence>
<dbReference type="GO" id="GO:0046872">
    <property type="term" value="F:metal ion binding"/>
    <property type="evidence" value="ECO:0007669"/>
    <property type="project" value="UniProtKB-KW"/>
</dbReference>
<dbReference type="Pfam" id="PF01351">
    <property type="entry name" value="RNase_HII"/>
    <property type="match status" value="1"/>
</dbReference>
<dbReference type="InterPro" id="IPR012337">
    <property type="entry name" value="RNaseH-like_sf"/>
</dbReference>
<dbReference type="PANTHER" id="PTHR10954">
    <property type="entry name" value="RIBONUCLEASE H2 SUBUNIT A"/>
    <property type="match status" value="1"/>
</dbReference>
<keyword evidence="9 12" id="KW-0255">Endonuclease</keyword>
<evidence type="ECO:0000313" key="16">
    <source>
        <dbReference type="Proteomes" id="UP000546464"/>
    </source>
</evidence>
<dbReference type="GO" id="GO:0004523">
    <property type="term" value="F:RNA-DNA hybrid ribonuclease activity"/>
    <property type="evidence" value="ECO:0007669"/>
    <property type="project" value="UniProtKB-UniRule"/>
</dbReference>
<dbReference type="InterPro" id="IPR024567">
    <property type="entry name" value="RNase_HII/HIII_dom"/>
</dbReference>
<dbReference type="EC" id="3.1.26.4" evidence="13"/>
<organism evidence="15 16">
    <name type="scientific">Ruficoccus amylovorans</name>
    <dbReference type="NCBI Taxonomy" id="1804625"/>
    <lineage>
        <taxon>Bacteria</taxon>
        <taxon>Pseudomonadati</taxon>
        <taxon>Verrucomicrobiota</taxon>
        <taxon>Opitutia</taxon>
        <taxon>Puniceicoccales</taxon>
        <taxon>Cerasicoccaceae</taxon>
        <taxon>Ruficoccus</taxon>
    </lineage>
</organism>
<dbReference type="AlphaFoldDB" id="A0A842H9D9"/>
<dbReference type="GO" id="GO:0003723">
    <property type="term" value="F:RNA binding"/>
    <property type="evidence" value="ECO:0007669"/>
    <property type="project" value="UniProtKB-UniRule"/>
</dbReference>
<comment type="cofactor">
    <cofactor evidence="12">
        <name>Mn(2+)</name>
        <dbReference type="ChEBI" id="CHEBI:29035"/>
    </cofactor>
    <cofactor evidence="12">
        <name>Mg(2+)</name>
        <dbReference type="ChEBI" id="CHEBI:18420"/>
    </cofactor>
    <text evidence="12">Manganese or magnesium. Binds 1 divalent metal ion per monomer in the absence of substrate. May bind a second metal ion after substrate binding.</text>
</comment>